<evidence type="ECO:0000256" key="5">
    <source>
        <dbReference type="SAM" id="Phobius"/>
    </source>
</evidence>
<evidence type="ECO:0000256" key="3">
    <source>
        <dbReference type="ARBA" id="ARBA00022989"/>
    </source>
</evidence>
<dbReference type="KEGG" id="bmei:Spa11_08990"/>
<dbReference type="Pfam" id="PF13564">
    <property type="entry name" value="DoxX_2"/>
    <property type="match status" value="1"/>
</dbReference>
<name>A0A518K4M0_9BACT</name>
<dbReference type="AlphaFoldDB" id="A0A518K4M0"/>
<keyword evidence="3 5" id="KW-1133">Transmembrane helix</keyword>
<keyword evidence="4 5" id="KW-0472">Membrane</keyword>
<keyword evidence="2 5" id="KW-0812">Transmembrane</keyword>
<evidence type="ECO:0000256" key="2">
    <source>
        <dbReference type="ARBA" id="ARBA00022692"/>
    </source>
</evidence>
<evidence type="ECO:0000313" key="7">
    <source>
        <dbReference type="Proteomes" id="UP000316426"/>
    </source>
</evidence>
<keyword evidence="7" id="KW-1185">Reference proteome</keyword>
<reference evidence="6 7" key="1">
    <citation type="submission" date="2019-02" db="EMBL/GenBank/DDBJ databases">
        <title>Deep-cultivation of Planctomycetes and their phenomic and genomic characterization uncovers novel biology.</title>
        <authorList>
            <person name="Wiegand S."/>
            <person name="Jogler M."/>
            <person name="Boedeker C."/>
            <person name="Pinto D."/>
            <person name="Vollmers J."/>
            <person name="Rivas-Marin E."/>
            <person name="Kohn T."/>
            <person name="Peeters S.H."/>
            <person name="Heuer A."/>
            <person name="Rast P."/>
            <person name="Oberbeckmann S."/>
            <person name="Bunk B."/>
            <person name="Jeske O."/>
            <person name="Meyerdierks A."/>
            <person name="Storesund J.E."/>
            <person name="Kallscheuer N."/>
            <person name="Luecker S."/>
            <person name="Lage O.M."/>
            <person name="Pohl T."/>
            <person name="Merkel B.J."/>
            <person name="Hornburger P."/>
            <person name="Mueller R.-W."/>
            <person name="Bruemmer F."/>
            <person name="Labrenz M."/>
            <person name="Spormann A.M."/>
            <person name="Op den Camp H."/>
            <person name="Overmann J."/>
            <person name="Amann R."/>
            <person name="Jetten M.S.M."/>
            <person name="Mascher T."/>
            <person name="Medema M.H."/>
            <person name="Devos D.P."/>
            <person name="Kaster A.-K."/>
            <person name="Ovreas L."/>
            <person name="Rohde M."/>
            <person name="Galperin M.Y."/>
            <person name="Jogler C."/>
        </authorList>
    </citation>
    <scope>NUCLEOTIDE SEQUENCE [LARGE SCALE GENOMIC DNA]</scope>
    <source>
        <strain evidence="6 7">Spa11</strain>
    </source>
</reference>
<gene>
    <name evidence="6" type="ORF">Spa11_08990</name>
</gene>
<proteinExistence type="predicted"/>
<dbReference type="InterPro" id="IPR032808">
    <property type="entry name" value="DoxX"/>
</dbReference>
<evidence type="ECO:0008006" key="8">
    <source>
        <dbReference type="Google" id="ProtNLM"/>
    </source>
</evidence>
<dbReference type="GO" id="GO:0016020">
    <property type="term" value="C:membrane"/>
    <property type="evidence" value="ECO:0007669"/>
    <property type="project" value="UniProtKB-SubCell"/>
</dbReference>
<dbReference type="Proteomes" id="UP000316426">
    <property type="component" value="Chromosome"/>
</dbReference>
<evidence type="ECO:0000256" key="4">
    <source>
        <dbReference type="ARBA" id="ARBA00023136"/>
    </source>
</evidence>
<organism evidence="6 7">
    <name type="scientific">Botrimarina mediterranea</name>
    <dbReference type="NCBI Taxonomy" id="2528022"/>
    <lineage>
        <taxon>Bacteria</taxon>
        <taxon>Pseudomonadati</taxon>
        <taxon>Planctomycetota</taxon>
        <taxon>Planctomycetia</taxon>
        <taxon>Pirellulales</taxon>
        <taxon>Lacipirellulaceae</taxon>
        <taxon>Botrimarina</taxon>
    </lineage>
</organism>
<accession>A0A518K4M0</accession>
<sequence length="137" mass="14953">MTQPSKASFIAGWVLSVLLTVFLCGLSASGKFMDFPNKAEIMGKFGYPDDVMKWIGMVEIAVTILFLIPQTAFIGAILLTAYLGGATATHVRIEDPFYMPIIMGVVVWIALGLRKPDVFQLAFGYDKCVADPQAKDV</sequence>
<evidence type="ECO:0000256" key="1">
    <source>
        <dbReference type="ARBA" id="ARBA00004141"/>
    </source>
</evidence>
<comment type="subcellular location">
    <subcellularLocation>
        <location evidence="1">Membrane</location>
        <topology evidence="1">Multi-pass membrane protein</topology>
    </subcellularLocation>
</comment>
<evidence type="ECO:0000313" key="6">
    <source>
        <dbReference type="EMBL" id="QDV72717.1"/>
    </source>
</evidence>
<feature type="transmembrane region" description="Helical" evidence="5">
    <location>
        <begin position="54"/>
        <end position="84"/>
    </location>
</feature>
<feature type="transmembrane region" description="Helical" evidence="5">
    <location>
        <begin position="96"/>
        <end position="113"/>
    </location>
</feature>
<dbReference type="EMBL" id="CP036349">
    <property type="protein sequence ID" value="QDV72717.1"/>
    <property type="molecule type" value="Genomic_DNA"/>
</dbReference>
<protein>
    <recommendedName>
        <fullName evidence="8">DoxX</fullName>
    </recommendedName>
</protein>
<dbReference type="RefSeq" id="WP_145108471.1">
    <property type="nucleotide sequence ID" value="NZ_CP036349.1"/>
</dbReference>